<dbReference type="Proteomes" id="UP000803844">
    <property type="component" value="Unassembled WGS sequence"/>
</dbReference>
<keyword evidence="3" id="KW-1185">Reference proteome</keyword>
<reference evidence="2" key="1">
    <citation type="journal article" date="2020" name="Phytopathology">
        <title>Genome sequence of the chestnut blight fungus Cryphonectria parasitica EP155: A fundamental resource for an archetypical invasive plant pathogen.</title>
        <authorList>
            <person name="Crouch J.A."/>
            <person name="Dawe A."/>
            <person name="Aerts A."/>
            <person name="Barry K."/>
            <person name="Churchill A.C.L."/>
            <person name="Grimwood J."/>
            <person name="Hillman B."/>
            <person name="Milgroom M.G."/>
            <person name="Pangilinan J."/>
            <person name="Smith M."/>
            <person name="Salamov A."/>
            <person name="Schmutz J."/>
            <person name="Yadav J."/>
            <person name="Grigoriev I.V."/>
            <person name="Nuss D."/>
        </authorList>
    </citation>
    <scope>NUCLEOTIDE SEQUENCE</scope>
    <source>
        <strain evidence="2">EP155</strain>
    </source>
</reference>
<accession>A0A9P5CSC3</accession>
<dbReference type="OrthoDB" id="10644977at2759"/>
<evidence type="ECO:0000313" key="3">
    <source>
        <dbReference type="Proteomes" id="UP000803844"/>
    </source>
</evidence>
<dbReference type="EMBL" id="MU032345">
    <property type="protein sequence ID" value="KAF3768437.1"/>
    <property type="molecule type" value="Genomic_DNA"/>
</dbReference>
<name>A0A9P5CSC3_CRYP1</name>
<feature type="compositionally biased region" description="Basic and acidic residues" evidence="1">
    <location>
        <begin position="183"/>
        <end position="196"/>
    </location>
</feature>
<feature type="compositionally biased region" description="Polar residues" evidence="1">
    <location>
        <begin position="111"/>
        <end position="124"/>
    </location>
</feature>
<organism evidence="2 3">
    <name type="scientific">Cryphonectria parasitica (strain ATCC 38755 / EP155)</name>
    <dbReference type="NCBI Taxonomy" id="660469"/>
    <lineage>
        <taxon>Eukaryota</taxon>
        <taxon>Fungi</taxon>
        <taxon>Dikarya</taxon>
        <taxon>Ascomycota</taxon>
        <taxon>Pezizomycotina</taxon>
        <taxon>Sordariomycetes</taxon>
        <taxon>Sordariomycetidae</taxon>
        <taxon>Diaporthales</taxon>
        <taxon>Cryphonectriaceae</taxon>
        <taxon>Cryphonectria-Endothia species complex</taxon>
        <taxon>Cryphonectria</taxon>
    </lineage>
</organism>
<feature type="region of interest" description="Disordered" evidence="1">
    <location>
        <begin position="174"/>
        <end position="200"/>
    </location>
</feature>
<evidence type="ECO:0000313" key="2">
    <source>
        <dbReference type="EMBL" id="KAF3768437.1"/>
    </source>
</evidence>
<proteinExistence type="predicted"/>
<dbReference type="RefSeq" id="XP_040779398.1">
    <property type="nucleotide sequence ID" value="XM_040925448.1"/>
</dbReference>
<protein>
    <submittedName>
        <fullName evidence="2">Uncharacterized protein</fullName>
    </submittedName>
</protein>
<dbReference type="AlphaFoldDB" id="A0A9P5CSC3"/>
<sequence length="498" mass="55512">MEEAQFAWVNEFRQEALNNWRRYKERFRAWHRKSNAAITELQDAGQTEDAGWLAEQLWDYPDARDPDHFNVVVLPEDGRRETWQIIGEQDTAQKNKPRREIAETETVLGQPYQSRRSRTTTGNASGPLWSERTEAVAGSAFRRVLSEGPDPFSAAHNRSASRCDMSSLAIASPATGRALQSGTRDRSGPISLDDKVATPPPDGHSLAIPTAPHGASTEILQISPPPPLIDPESNIVHVEFLDPLMLSEAKQQKLWICCNLKGLGFCITCSCPGMAIPRDSLDGNTTATTHDVMPRHFHEQPLGRTALEHFRAVHRYKQRVADWERLASGALVDRLHGQPASQILSKARTIEECAIPATSPRFCLAPKWQSMSIVTSSSSGVTGSDEYPMQATQEAIGANVTAIASRRHTRQETRKQSIYATWTSRVIRRECVKRKIKVHRSPEELIGLIIKCHGSMSAAYYEAFTFDDLRAAARKQYGISSTKTKEELSMSLVVTDTN</sequence>
<dbReference type="GeneID" id="63842577"/>
<feature type="region of interest" description="Disordered" evidence="1">
    <location>
        <begin position="93"/>
        <end position="128"/>
    </location>
</feature>
<comment type="caution">
    <text evidence="2">The sequence shown here is derived from an EMBL/GenBank/DDBJ whole genome shotgun (WGS) entry which is preliminary data.</text>
</comment>
<evidence type="ECO:0000256" key="1">
    <source>
        <dbReference type="SAM" id="MobiDB-lite"/>
    </source>
</evidence>
<gene>
    <name evidence="2" type="ORF">M406DRAFT_71446</name>
</gene>